<dbReference type="InterPro" id="IPR009057">
    <property type="entry name" value="Homeodomain-like_sf"/>
</dbReference>
<protein>
    <submittedName>
        <fullName evidence="5">Helix-turn-helix transcriptional regulator</fullName>
    </submittedName>
</protein>
<dbReference type="GO" id="GO:0043565">
    <property type="term" value="F:sequence-specific DNA binding"/>
    <property type="evidence" value="ECO:0007669"/>
    <property type="project" value="InterPro"/>
</dbReference>
<dbReference type="PROSITE" id="PS01124">
    <property type="entry name" value="HTH_ARAC_FAMILY_2"/>
    <property type="match status" value="1"/>
</dbReference>
<keyword evidence="2" id="KW-0238">DNA-binding</keyword>
<gene>
    <name evidence="5" type="ORF">H8692_09040</name>
</gene>
<evidence type="ECO:0000256" key="1">
    <source>
        <dbReference type="ARBA" id="ARBA00023015"/>
    </source>
</evidence>
<feature type="domain" description="HTH araC/xylS-type" evidence="4">
    <location>
        <begin position="28"/>
        <end position="126"/>
    </location>
</feature>
<comment type="caution">
    <text evidence="5">The sequence shown here is derived from an EMBL/GenBank/DDBJ whole genome shotgun (WGS) entry which is preliminary data.</text>
</comment>
<reference evidence="5" key="1">
    <citation type="submission" date="2020-08" db="EMBL/GenBank/DDBJ databases">
        <title>Genome public.</title>
        <authorList>
            <person name="Liu C."/>
            <person name="Sun Q."/>
        </authorList>
    </citation>
    <scope>NUCLEOTIDE SEQUENCE</scope>
    <source>
        <strain evidence="5">NSJ-24</strain>
    </source>
</reference>
<organism evidence="5 6">
    <name type="scientific">Lentihominibacter hominis</name>
    <dbReference type="NCBI Taxonomy" id="2763645"/>
    <lineage>
        <taxon>Bacteria</taxon>
        <taxon>Bacillati</taxon>
        <taxon>Bacillota</taxon>
        <taxon>Clostridia</taxon>
        <taxon>Peptostreptococcales</taxon>
        <taxon>Anaerovoracaceae</taxon>
        <taxon>Lentihominibacter</taxon>
    </lineage>
</organism>
<dbReference type="Gene3D" id="1.10.10.60">
    <property type="entry name" value="Homeodomain-like"/>
    <property type="match status" value="2"/>
</dbReference>
<proteinExistence type="predicted"/>
<evidence type="ECO:0000256" key="2">
    <source>
        <dbReference type="ARBA" id="ARBA00023125"/>
    </source>
</evidence>
<keyword evidence="1" id="KW-0805">Transcription regulation</keyword>
<dbReference type="SMART" id="SM00342">
    <property type="entry name" value="HTH_ARAC"/>
    <property type="match status" value="1"/>
</dbReference>
<evidence type="ECO:0000313" key="6">
    <source>
        <dbReference type="Proteomes" id="UP000610862"/>
    </source>
</evidence>
<dbReference type="AlphaFoldDB" id="A0A926E9I0"/>
<evidence type="ECO:0000313" key="5">
    <source>
        <dbReference type="EMBL" id="MBC8568900.1"/>
    </source>
</evidence>
<dbReference type="RefSeq" id="WP_187525530.1">
    <property type="nucleotide sequence ID" value="NZ_JACRTA010000003.1"/>
</dbReference>
<dbReference type="InterPro" id="IPR018060">
    <property type="entry name" value="HTH_AraC"/>
</dbReference>
<dbReference type="SUPFAM" id="SSF46689">
    <property type="entry name" value="Homeodomain-like"/>
    <property type="match status" value="1"/>
</dbReference>
<evidence type="ECO:0000259" key="4">
    <source>
        <dbReference type="PROSITE" id="PS01124"/>
    </source>
</evidence>
<name>A0A926E9I0_9FIRM</name>
<dbReference type="Pfam" id="PF12833">
    <property type="entry name" value="HTH_18"/>
    <property type="match status" value="1"/>
</dbReference>
<keyword evidence="6" id="KW-1185">Reference proteome</keyword>
<keyword evidence="3" id="KW-0804">Transcription</keyword>
<dbReference type="PANTHER" id="PTHR43280">
    <property type="entry name" value="ARAC-FAMILY TRANSCRIPTIONAL REGULATOR"/>
    <property type="match status" value="1"/>
</dbReference>
<evidence type="ECO:0000256" key="3">
    <source>
        <dbReference type="ARBA" id="ARBA00023163"/>
    </source>
</evidence>
<dbReference type="Proteomes" id="UP000610862">
    <property type="component" value="Unassembled WGS sequence"/>
</dbReference>
<accession>A0A926E9I0</accession>
<dbReference type="PANTHER" id="PTHR43280:SF34">
    <property type="entry name" value="ARAC-FAMILY TRANSCRIPTIONAL REGULATOR"/>
    <property type="match status" value="1"/>
</dbReference>
<dbReference type="GO" id="GO:0003700">
    <property type="term" value="F:DNA-binding transcription factor activity"/>
    <property type="evidence" value="ECO:0007669"/>
    <property type="project" value="InterPro"/>
</dbReference>
<sequence>MDIFISKYDFAHYHNGREIPDNQLQRYYRIIKEIETNYGEKLDLDYFAQKEFVGKNYISQFWKKITNMNLTDYINAIRTEKSEKMMLTGEKSVNEVSFKCGFSDPKYIYKGFRKWYEKTPSQHKREYKRYKEEGTSVDEYGIGEFIVKFGHDLVYADMDEIKVSLIQGEGAKDNWKRKYEAEVRKYSGSRMKQELIKESHRESGIREVYLPLFDRSVTDVSGEYVTFDKKFIEKVLVKVKELAQTLFIEMRFRERASDEWEKIIRGFSQIAKDIGSPDLLSMCRFVVCLDEFGADIEAKEFIDRISDIVNRKHIKIALKFD</sequence>
<dbReference type="EMBL" id="JACRTA010000003">
    <property type="protein sequence ID" value="MBC8568900.1"/>
    <property type="molecule type" value="Genomic_DNA"/>
</dbReference>